<dbReference type="Proteomes" id="UP000216300">
    <property type="component" value="Unassembled WGS sequence"/>
</dbReference>
<evidence type="ECO:0000313" key="1">
    <source>
        <dbReference type="EMBL" id="OYN90829.1"/>
    </source>
</evidence>
<name>A0A255EH13_9ACTN</name>
<keyword evidence="2" id="KW-1185">Reference proteome</keyword>
<evidence type="ECO:0000313" key="2">
    <source>
        <dbReference type="Proteomes" id="UP000216300"/>
    </source>
</evidence>
<dbReference type="EMBL" id="NMVJ01000006">
    <property type="protein sequence ID" value="OYN90829.1"/>
    <property type="molecule type" value="Genomic_DNA"/>
</dbReference>
<reference evidence="1 2" key="1">
    <citation type="submission" date="2017-07" db="EMBL/GenBank/DDBJ databases">
        <title>Draft whole genome sequences of clinical Proprionibacteriaceae strains.</title>
        <authorList>
            <person name="Bernier A.-M."/>
            <person name="Bernard K."/>
            <person name="Domingo M.-C."/>
        </authorList>
    </citation>
    <scope>NUCLEOTIDE SEQUENCE [LARGE SCALE GENOMIC DNA]</scope>
    <source>
        <strain evidence="1 2">NML 150081</strain>
    </source>
</reference>
<dbReference type="RefSeq" id="WP_094453096.1">
    <property type="nucleotide sequence ID" value="NZ_NMVJ01000006.1"/>
</dbReference>
<comment type="caution">
    <text evidence="1">The sequence shown here is derived from an EMBL/GenBank/DDBJ whole genome shotgun (WGS) entry which is preliminary data.</text>
</comment>
<organism evidence="1 2">
    <name type="scientific">Parenemella sanctibonifatiensis</name>
    <dbReference type="NCBI Taxonomy" id="2016505"/>
    <lineage>
        <taxon>Bacteria</taxon>
        <taxon>Bacillati</taxon>
        <taxon>Actinomycetota</taxon>
        <taxon>Actinomycetes</taxon>
        <taxon>Propionibacteriales</taxon>
        <taxon>Propionibacteriaceae</taxon>
        <taxon>Parenemella</taxon>
    </lineage>
</organism>
<gene>
    <name evidence="1" type="ORF">CGZ91_04840</name>
</gene>
<protein>
    <submittedName>
        <fullName evidence="1">Uncharacterized protein</fullName>
    </submittedName>
</protein>
<sequence>MKIWALEAKKPEASSADSVSADMTRMLESITDLVGRPPRGIRREWLVYAWQALADDGAVSALPQPGAVTYVDDILTLAALLHLGEAFHDHDAAPPRPSGEIEGFTPARVALWLGVAPHGPRLALEVAAVVRRRMPRVAARLTTLWDEPMLFATLWHGGSGTSASFPLSRDAYADAVGMNITAAKLEAFGWLAGVLRAGATSGTAPDSRAA</sequence>
<accession>A0A255EH13</accession>
<dbReference type="AlphaFoldDB" id="A0A255EH13"/>
<dbReference type="OrthoDB" id="9786288at2"/>
<proteinExistence type="predicted"/>